<proteinExistence type="predicted"/>
<gene>
    <name evidence="1" type="ORF">CLV62_101537</name>
</gene>
<dbReference type="OrthoDB" id="1000185at2"/>
<evidence type="ECO:0000313" key="1">
    <source>
        <dbReference type="EMBL" id="PXV69268.1"/>
    </source>
</evidence>
<sequence length="382" mass="42728">MKNKKQMGYSVINLSANVATYPTFTRNTRGWINYGHDNNLPQSIIDLNNESAVNKSIIENKVVYICGAGIDDTLYCGQPNTNEDWDTLIEKIAKDYTTFGGFCFQVVVNKNGANVSLFHTDFSKIRVGETNEYGIPLSFYISNDWRKTSGQYAPNQIKAYASEELQQGVPYLYYYKDYEPSLDYYPVPHYFSALNYIEADGLLGKFYRNSINNGFTPSVIITIPSNPSEEAKQQFNKDMTASFAGTNGANSIVVLYGESQDIKPEVTSFSASENADLYNNVNEVIFQKIISAHRLSSPTLAGISGSGNLSGNASEIINSFILYNYTVIHKLRRKILDTLNIFAINNGYKKLAIKELEVIPAIKEYENRDSQASSNTEPTPTI</sequence>
<dbReference type="EMBL" id="QICL01000001">
    <property type="protein sequence ID" value="PXV69268.1"/>
    <property type="molecule type" value="Genomic_DNA"/>
</dbReference>
<dbReference type="RefSeq" id="WP_110309216.1">
    <property type="nucleotide sequence ID" value="NZ_QICL01000001.1"/>
</dbReference>
<name>A0A2V3PXE0_9BACT</name>
<comment type="caution">
    <text evidence="1">The sequence shown here is derived from an EMBL/GenBank/DDBJ whole genome shotgun (WGS) entry which is preliminary data.</text>
</comment>
<evidence type="ECO:0000313" key="2">
    <source>
        <dbReference type="Proteomes" id="UP000247973"/>
    </source>
</evidence>
<reference evidence="1 2" key="1">
    <citation type="submission" date="2018-03" db="EMBL/GenBank/DDBJ databases">
        <title>Genomic Encyclopedia of Archaeal and Bacterial Type Strains, Phase II (KMG-II): from individual species to whole genera.</title>
        <authorList>
            <person name="Goeker M."/>
        </authorList>
    </citation>
    <scope>NUCLEOTIDE SEQUENCE [LARGE SCALE GENOMIC DNA]</scope>
    <source>
        <strain evidence="1 2">DSM 100214</strain>
    </source>
</reference>
<dbReference type="Proteomes" id="UP000247973">
    <property type="component" value="Unassembled WGS sequence"/>
</dbReference>
<dbReference type="AlphaFoldDB" id="A0A2V3PXE0"/>
<keyword evidence="2" id="KW-1185">Reference proteome</keyword>
<accession>A0A2V3PXE0</accession>
<organism evidence="1 2">
    <name type="scientific">Dysgonomonas alginatilytica</name>
    <dbReference type="NCBI Taxonomy" id="1605892"/>
    <lineage>
        <taxon>Bacteria</taxon>
        <taxon>Pseudomonadati</taxon>
        <taxon>Bacteroidota</taxon>
        <taxon>Bacteroidia</taxon>
        <taxon>Bacteroidales</taxon>
        <taxon>Dysgonomonadaceae</taxon>
        <taxon>Dysgonomonas</taxon>
    </lineage>
</organism>
<protein>
    <submittedName>
        <fullName evidence="1">Phage portal protein</fullName>
    </submittedName>
</protein>